<dbReference type="PANTHER" id="PTHR31297">
    <property type="entry name" value="GLUCAN ENDO-1,6-BETA-GLUCOSIDASE B"/>
    <property type="match status" value="1"/>
</dbReference>
<keyword evidence="8" id="KW-1185">Reference proteome</keyword>
<sequence>MSTGILKTDNARIVDANGDAILLRGTALGGWMLMENFMNGFPGREHQIRAALLKVLGQEKHDFFFDKFLEYFFTDKDAEFLASLKFNCLRLCLNYRHFEDDMNPFVIKEEGFKHVDRVINLCAKYGIYTILDLHALPGGQNQDWHSDNPTGHAAFWDHKHFQDRAINLWEHIARRYKGNPWVAGYNPMNEPADSEWTRLLAFYDRIVPAIRAIDPDHILFLEGNTFSMDFTGFDKVWENSVYAIHDYCGFGFPNRIGRFQGTQEQESYIRRMYDRKVEFMKKHNVPIWNGEFGPIYERKEYNPDWEVQNEERYNMLDRQMAIYTSESIGKSPTIAWSIWSYKDVNVMGMTYVSPDSPWLKLLGPMIKKKRDLAVDSWAYDDAHLQDGLFGPLHKWFEDNVPAQYSKKYPWQWRMHMHVFRGIRGITLAEYMIPEWADYFKDKSFEELDELAASWKYENCIQRGRLNEILELYAPMKAGDECLEGKAIESEQNSGDGAISKEQSVSGVGIFELSPEEKAKAELKKQQQPAQPVPVAA</sequence>
<dbReference type="PANTHER" id="PTHR31297:SF13">
    <property type="entry name" value="PUTATIVE-RELATED"/>
    <property type="match status" value="1"/>
</dbReference>
<evidence type="ECO:0000313" key="7">
    <source>
        <dbReference type="EMBL" id="PTD09533.1"/>
    </source>
</evidence>
<dbReference type="EMBL" id="PVEM01000003">
    <property type="protein sequence ID" value="PTD09533.1"/>
    <property type="molecule type" value="Genomic_DNA"/>
</dbReference>
<organism evidence="7 8">
    <name type="scientific">Fusarium culmorum</name>
    <dbReference type="NCBI Taxonomy" id="5516"/>
    <lineage>
        <taxon>Eukaryota</taxon>
        <taxon>Fungi</taxon>
        <taxon>Dikarya</taxon>
        <taxon>Ascomycota</taxon>
        <taxon>Pezizomycotina</taxon>
        <taxon>Sordariomycetes</taxon>
        <taxon>Hypocreomycetidae</taxon>
        <taxon>Hypocreales</taxon>
        <taxon>Nectriaceae</taxon>
        <taxon>Fusarium</taxon>
    </lineage>
</organism>
<dbReference type="GO" id="GO:0005576">
    <property type="term" value="C:extracellular region"/>
    <property type="evidence" value="ECO:0007669"/>
    <property type="project" value="TreeGrafter"/>
</dbReference>
<dbReference type="Proteomes" id="UP000241587">
    <property type="component" value="Unassembled WGS sequence"/>
</dbReference>
<gene>
    <name evidence="7" type="ORF">FCULG_00007679</name>
</gene>
<evidence type="ECO:0000313" key="8">
    <source>
        <dbReference type="Proteomes" id="UP000241587"/>
    </source>
</evidence>
<keyword evidence="2 5" id="KW-0378">Hydrolase</keyword>
<dbReference type="Gene3D" id="3.20.20.80">
    <property type="entry name" value="Glycosidases"/>
    <property type="match status" value="1"/>
</dbReference>
<dbReference type="GO" id="GO:0009986">
    <property type="term" value="C:cell surface"/>
    <property type="evidence" value="ECO:0007669"/>
    <property type="project" value="TreeGrafter"/>
</dbReference>
<proteinExistence type="inferred from homology"/>
<dbReference type="GO" id="GO:0009251">
    <property type="term" value="P:glucan catabolic process"/>
    <property type="evidence" value="ECO:0007669"/>
    <property type="project" value="TreeGrafter"/>
</dbReference>
<keyword evidence="4" id="KW-0961">Cell wall biogenesis/degradation</keyword>
<evidence type="ECO:0000256" key="1">
    <source>
        <dbReference type="ARBA" id="ARBA00005641"/>
    </source>
</evidence>
<evidence type="ECO:0000256" key="5">
    <source>
        <dbReference type="RuleBase" id="RU361153"/>
    </source>
</evidence>
<dbReference type="OrthoDB" id="1887033at2759"/>
<protein>
    <recommendedName>
        <fullName evidence="6">Glycoside hydrolase family 5 domain-containing protein</fullName>
    </recommendedName>
</protein>
<dbReference type="InterPro" id="IPR050386">
    <property type="entry name" value="Glycosyl_hydrolase_5"/>
</dbReference>
<dbReference type="OMA" id="EYMIPEW"/>
<dbReference type="AlphaFoldDB" id="A0A2T4H151"/>
<reference evidence="7 8" key="1">
    <citation type="submission" date="2018-02" db="EMBL/GenBank/DDBJ databases">
        <title>Fusarium culmorum secondary metabolites in fungal-bacterial-plant interactions.</title>
        <authorList>
            <person name="Schmidt R."/>
        </authorList>
    </citation>
    <scope>NUCLEOTIDE SEQUENCE [LARGE SCALE GENOMIC DNA]</scope>
    <source>
        <strain evidence="7 8">PV</strain>
    </source>
</reference>
<dbReference type="Pfam" id="PF00150">
    <property type="entry name" value="Cellulase"/>
    <property type="match status" value="1"/>
</dbReference>
<evidence type="ECO:0000256" key="2">
    <source>
        <dbReference type="ARBA" id="ARBA00022801"/>
    </source>
</evidence>
<comment type="similarity">
    <text evidence="1 5">Belongs to the glycosyl hydrolase 5 (cellulase A) family.</text>
</comment>
<feature type="domain" description="Glycoside hydrolase family 5" evidence="6">
    <location>
        <begin position="75"/>
        <end position="341"/>
    </location>
</feature>
<dbReference type="GO" id="GO:0008422">
    <property type="term" value="F:beta-glucosidase activity"/>
    <property type="evidence" value="ECO:0007669"/>
    <property type="project" value="TreeGrafter"/>
</dbReference>
<dbReference type="SUPFAM" id="SSF51445">
    <property type="entry name" value="(Trans)glycosidases"/>
    <property type="match status" value="1"/>
</dbReference>
<name>A0A2T4H151_FUSCU</name>
<dbReference type="GO" id="GO:0071555">
    <property type="term" value="P:cell wall organization"/>
    <property type="evidence" value="ECO:0007669"/>
    <property type="project" value="UniProtKB-KW"/>
</dbReference>
<evidence type="ECO:0000256" key="3">
    <source>
        <dbReference type="ARBA" id="ARBA00023295"/>
    </source>
</evidence>
<evidence type="ECO:0000256" key="4">
    <source>
        <dbReference type="ARBA" id="ARBA00023316"/>
    </source>
</evidence>
<evidence type="ECO:0000259" key="6">
    <source>
        <dbReference type="Pfam" id="PF00150"/>
    </source>
</evidence>
<dbReference type="FunFam" id="3.20.20.80:FF:000130">
    <property type="entry name" value="Endoglucanase C"/>
    <property type="match status" value="1"/>
</dbReference>
<comment type="caution">
    <text evidence="7">The sequence shown here is derived from an EMBL/GenBank/DDBJ whole genome shotgun (WGS) entry which is preliminary data.</text>
</comment>
<dbReference type="InterPro" id="IPR017853">
    <property type="entry name" value="GH"/>
</dbReference>
<dbReference type="InterPro" id="IPR001547">
    <property type="entry name" value="Glyco_hydro_5"/>
</dbReference>
<keyword evidence="3 5" id="KW-0326">Glycosidase</keyword>
<accession>A0A2T4H151</accession>